<evidence type="ECO:0000313" key="3">
    <source>
        <dbReference type="Proteomes" id="UP001597083"/>
    </source>
</evidence>
<dbReference type="EMBL" id="JBHTIR010004048">
    <property type="protein sequence ID" value="MFD0856285.1"/>
    <property type="molecule type" value="Genomic_DNA"/>
</dbReference>
<dbReference type="SUPFAM" id="SSF52980">
    <property type="entry name" value="Restriction endonuclease-like"/>
    <property type="match status" value="1"/>
</dbReference>
<sequence>MNSLQPPGSLTLDEYYELDEDVRRDIEITDGVILRREQRSRAHQKTASRLGNALELQIAKFRREHKGEHAPCYEVNTEVDVVLWEVPLTLRKPDVVIHHCIDPFDQLTAADTVLVVEVVSRTSNSRDRIHKMGEYSKARIPHYLIVEFDAMGALTIEHYALLGQNLTYSPITVTHRDRDIFALKLTDPFRVEIGWQELDIAPLT</sequence>
<dbReference type="Gene3D" id="3.90.1570.10">
    <property type="entry name" value="tt1808, chain A"/>
    <property type="match status" value="1"/>
</dbReference>
<protein>
    <submittedName>
        <fullName evidence="2">Uma2 family endonuclease</fullName>
    </submittedName>
</protein>
<dbReference type="CDD" id="cd06260">
    <property type="entry name" value="DUF820-like"/>
    <property type="match status" value="1"/>
</dbReference>
<dbReference type="InterPro" id="IPR012296">
    <property type="entry name" value="Nuclease_put_TT1808"/>
</dbReference>
<keyword evidence="2" id="KW-0255">Endonuclease</keyword>
<dbReference type="InterPro" id="IPR011335">
    <property type="entry name" value="Restrct_endonuc-II-like"/>
</dbReference>
<keyword evidence="3" id="KW-1185">Reference proteome</keyword>
<dbReference type="InterPro" id="IPR008538">
    <property type="entry name" value="Uma2"/>
</dbReference>
<evidence type="ECO:0000313" key="2">
    <source>
        <dbReference type="EMBL" id="MFD0856285.1"/>
    </source>
</evidence>
<organism evidence="2 3">
    <name type="scientific">Actinomadura adrarensis</name>
    <dbReference type="NCBI Taxonomy" id="1819600"/>
    <lineage>
        <taxon>Bacteria</taxon>
        <taxon>Bacillati</taxon>
        <taxon>Actinomycetota</taxon>
        <taxon>Actinomycetes</taxon>
        <taxon>Streptosporangiales</taxon>
        <taxon>Thermomonosporaceae</taxon>
        <taxon>Actinomadura</taxon>
    </lineage>
</organism>
<gene>
    <name evidence="2" type="ORF">ACFQ07_28860</name>
</gene>
<dbReference type="Pfam" id="PF05685">
    <property type="entry name" value="Uma2"/>
    <property type="match status" value="1"/>
</dbReference>
<dbReference type="GO" id="GO:0004519">
    <property type="term" value="F:endonuclease activity"/>
    <property type="evidence" value="ECO:0007669"/>
    <property type="project" value="UniProtKB-KW"/>
</dbReference>
<evidence type="ECO:0000259" key="1">
    <source>
        <dbReference type="Pfam" id="PF05685"/>
    </source>
</evidence>
<name>A0ABW3CPV1_9ACTN</name>
<comment type="caution">
    <text evidence="2">The sequence shown here is derived from an EMBL/GenBank/DDBJ whole genome shotgun (WGS) entry which is preliminary data.</text>
</comment>
<keyword evidence="2" id="KW-0540">Nuclease</keyword>
<proteinExistence type="predicted"/>
<keyword evidence="2" id="KW-0378">Hydrolase</keyword>
<feature type="domain" description="Putative restriction endonuclease" evidence="1">
    <location>
        <begin position="13"/>
        <end position="162"/>
    </location>
</feature>
<dbReference type="Proteomes" id="UP001597083">
    <property type="component" value="Unassembled WGS sequence"/>
</dbReference>
<reference evidence="3" key="1">
    <citation type="journal article" date="2019" name="Int. J. Syst. Evol. Microbiol.">
        <title>The Global Catalogue of Microorganisms (GCM) 10K type strain sequencing project: providing services to taxonomists for standard genome sequencing and annotation.</title>
        <authorList>
            <consortium name="The Broad Institute Genomics Platform"/>
            <consortium name="The Broad Institute Genome Sequencing Center for Infectious Disease"/>
            <person name="Wu L."/>
            <person name="Ma J."/>
        </authorList>
    </citation>
    <scope>NUCLEOTIDE SEQUENCE [LARGE SCALE GENOMIC DNA]</scope>
    <source>
        <strain evidence="3">JCM 31696</strain>
    </source>
</reference>
<accession>A0ABW3CPV1</accession>